<keyword evidence="3" id="KW-1185">Reference proteome</keyword>
<protein>
    <recommendedName>
        <fullName evidence="4">Phage tail protein</fullName>
    </recommendedName>
</protein>
<dbReference type="EMBL" id="ACDP02000029">
    <property type="protein sequence ID" value="EEO27185.1"/>
    <property type="molecule type" value="Genomic_DNA"/>
</dbReference>
<reference evidence="2" key="1">
    <citation type="submission" date="2011-10" db="EMBL/GenBank/DDBJ databases">
        <title>The Genome Sequence of Oxalobacter formigenes HOxBLS.</title>
        <authorList>
            <consortium name="The Broad Institute Genome Sequencing Platform"/>
            <person name="Earl A."/>
            <person name="Ward D."/>
            <person name="Feldgarden M."/>
            <person name="Gevers D."/>
            <person name="Allison M.J."/>
            <person name="Humphrey S."/>
            <person name="Young S.K."/>
            <person name="Zeng Q."/>
            <person name="Gargeya S."/>
            <person name="Fitzgerald M."/>
            <person name="Haas B."/>
            <person name="Abouelleil A."/>
            <person name="Alvarado L."/>
            <person name="Arachchi H.M."/>
            <person name="Berlin A."/>
            <person name="Brown A."/>
            <person name="Chapman S.B."/>
            <person name="Chen Z."/>
            <person name="Dunbar C."/>
            <person name="Freedman E."/>
            <person name="Gearin G."/>
            <person name="Goldberg J."/>
            <person name="Griggs A."/>
            <person name="Gujja S."/>
            <person name="Heiman D."/>
            <person name="Howarth C."/>
            <person name="Larson L."/>
            <person name="Lui A."/>
            <person name="MacDonald P.J.P."/>
            <person name="Montmayeur A."/>
            <person name="Murphy C."/>
            <person name="Neiman D."/>
            <person name="Pearson M."/>
            <person name="Priest M."/>
            <person name="Roberts A."/>
            <person name="Saif S."/>
            <person name="Shea T."/>
            <person name="Shenoy N."/>
            <person name="Sisk P."/>
            <person name="Stolte C."/>
            <person name="Sykes S."/>
            <person name="Wortman J."/>
            <person name="Nusbaum C."/>
            <person name="Birren B."/>
        </authorList>
    </citation>
    <scope>NUCLEOTIDE SEQUENCE [LARGE SCALE GENOMIC DNA]</scope>
    <source>
        <strain evidence="2">HOxBLS</strain>
    </source>
</reference>
<feature type="compositionally biased region" description="Polar residues" evidence="1">
    <location>
        <begin position="172"/>
        <end position="187"/>
    </location>
</feature>
<dbReference type="Proteomes" id="UP000003973">
    <property type="component" value="Unassembled WGS sequence"/>
</dbReference>
<dbReference type="RefSeq" id="WP_005876075.1">
    <property type="nucleotide sequence ID" value="NZ_CABMNL010000001.1"/>
</dbReference>
<comment type="caution">
    <text evidence="2">The sequence shown here is derived from an EMBL/GenBank/DDBJ whole genome shotgun (WGS) entry which is preliminary data.</text>
</comment>
<dbReference type="HOGENOM" id="CLU_1213833_0_0_4"/>
<sequence length="228" mass="24874">MAGLSGFPNVAGISASSVVTGLLGEAESALWNILSLQPQWGIYKDGEIAIEIDSVLGASARSTAAVSDYRVMPGAFSSYNKVAMPRDFSFTLAVSRDQKEAFLKWVETNQENPTVFDAVFPEKTYQNVTLVEYGSIREVRQGTVSRIIADCRFREIRETPVVYYKDGEQKADTSNAEDPQDLPTSGNSYVDTVVYNAKNTAESVMNKVNDVVGKYEKLKSGLSGVLNG</sequence>
<feature type="region of interest" description="Disordered" evidence="1">
    <location>
        <begin position="167"/>
        <end position="187"/>
    </location>
</feature>
<organism evidence="2 3">
    <name type="scientific">Oxalobacter paraformigenes</name>
    <dbReference type="NCBI Taxonomy" id="556268"/>
    <lineage>
        <taxon>Bacteria</taxon>
        <taxon>Pseudomonadati</taxon>
        <taxon>Pseudomonadota</taxon>
        <taxon>Betaproteobacteria</taxon>
        <taxon>Burkholderiales</taxon>
        <taxon>Oxalobacteraceae</taxon>
        <taxon>Oxalobacter</taxon>
    </lineage>
</organism>
<evidence type="ECO:0000313" key="2">
    <source>
        <dbReference type="EMBL" id="EEO27185.1"/>
    </source>
</evidence>
<evidence type="ECO:0000256" key="1">
    <source>
        <dbReference type="SAM" id="MobiDB-lite"/>
    </source>
</evidence>
<accession>C3X1U9</accession>
<gene>
    <name evidence="2" type="ORF">OFAG_00338</name>
</gene>
<dbReference type="AlphaFoldDB" id="C3X1U9"/>
<evidence type="ECO:0000313" key="3">
    <source>
        <dbReference type="Proteomes" id="UP000003973"/>
    </source>
</evidence>
<name>C3X1U9_9BURK</name>
<dbReference type="eggNOG" id="ENOG50333I4">
    <property type="taxonomic scope" value="Bacteria"/>
</dbReference>
<evidence type="ECO:0008006" key="4">
    <source>
        <dbReference type="Google" id="ProtNLM"/>
    </source>
</evidence>
<proteinExistence type="predicted"/>